<evidence type="ECO:0000256" key="4">
    <source>
        <dbReference type="SAM" id="SignalP"/>
    </source>
</evidence>
<dbReference type="Pfam" id="PF07715">
    <property type="entry name" value="Plug"/>
    <property type="match status" value="1"/>
</dbReference>
<sequence>MKRLILLLGMGALLMTQHLEAQTVVMDTVFLQIYNDSVDLKEVVVKGKRTPVANSRWSDMHPVELVTVGGANGDLYHALQTLPGTQIQGESGRLLVRGGSSDEAQTYIDGMHVLNPYTATGINSPARGRYSTFMFSGVNLESGGAPLEYGEALSAVLPLETKDKSPVNKLGINASTVGFGGGGTRAFDKGSLSVNLDYQDLCVYDHIYSGRMDFEDPYRLMTGSAQFRYHPDDTTLFKIYFGYDRTDFSNYEGQERRLFDLGENNFYVNATFRKRTPKGWNWFAGAAYGFFEQKIGNVSLSGDDWMERQQELHIKTKVFKRLTPAFRLDMGLESFIRRYENHYQYQIQEASTMDSRNEMSPTVSAAFLSVTYYPIEQLKAELSFRTEYTSLNRRMNFSPRLSVNYYLGDVVFSATAGRYTQLPINRLLAQSKNLKSEACIQYNLGAQFGSEGCFYKAEVYYKKYDHLALIEKGNMNMAEMVTSNGYGHSKGFDLFFNDRVLVKNLEYQLSYTYNISKRKFQEYTELTTPQYATRHNASVVLKYSIPRIGTIVGLTNRFSSGRPYHNPGLPGLMNDEVKPYNSLDLGLTFLPSKKVIIHASATNILCRKNEFGKVDNKAILASSDHFFYIGVFITIGKKAAYDVSNF</sequence>
<dbReference type="Gene3D" id="2.40.170.20">
    <property type="entry name" value="TonB-dependent receptor, beta-barrel domain"/>
    <property type="match status" value="1"/>
</dbReference>
<evidence type="ECO:0000256" key="1">
    <source>
        <dbReference type="ARBA" id="ARBA00004442"/>
    </source>
</evidence>
<feature type="domain" description="TonB-dependent receptor plug" evidence="5">
    <location>
        <begin position="73"/>
        <end position="151"/>
    </location>
</feature>
<proteinExistence type="predicted"/>
<name>A0A1M6IX30_9BACE</name>
<keyword evidence="3" id="KW-0998">Cell outer membrane</keyword>
<gene>
    <name evidence="6" type="ORF">SAMN05444350_12569</name>
</gene>
<evidence type="ECO:0000259" key="5">
    <source>
        <dbReference type="Pfam" id="PF07715"/>
    </source>
</evidence>
<evidence type="ECO:0000256" key="2">
    <source>
        <dbReference type="ARBA" id="ARBA00023136"/>
    </source>
</evidence>
<evidence type="ECO:0000313" key="7">
    <source>
        <dbReference type="Proteomes" id="UP000184192"/>
    </source>
</evidence>
<dbReference type="AlphaFoldDB" id="A0A1M6IX30"/>
<dbReference type="Proteomes" id="UP000184192">
    <property type="component" value="Unassembled WGS sequence"/>
</dbReference>
<accession>A0A1M6IX30</accession>
<feature type="signal peptide" evidence="4">
    <location>
        <begin position="1"/>
        <end position="21"/>
    </location>
</feature>
<keyword evidence="4" id="KW-0732">Signal</keyword>
<dbReference type="GO" id="GO:0009279">
    <property type="term" value="C:cell outer membrane"/>
    <property type="evidence" value="ECO:0007669"/>
    <property type="project" value="UniProtKB-SubCell"/>
</dbReference>
<protein>
    <submittedName>
        <fullName evidence="6">Outer membrane receptor for ferrienterochelin and colicins</fullName>
    </submittedName>
</protein>
<dbReference type="InterPro" id="IPR037066">
    <property type="entry name" value="Plug_dom_sf"/>
</dbReference>
<dbReference type="SUPFAM" id="SSF56935">
    <property type="entry name" value="Porins"/>
    <property type="match status" value="1"/>
</dbReference>
<dbReference type="InterPro" id="IPR036942">
    <property type="entry name" value="Beta-barrel_TonB_sf"/>
</dbReference>
<dbReference type="InterPro" id="IPR012910">
    <property type="entry name" value="Plug_dom"/>
</dbReference>
<reference evidence="7" key="1">
    <citation type="submission" date="2016-11" db="EMBL/GenBank/DDBJ databases">
        <authorList>
            <person name="Varghese N."/>
            <person name="Submissions S."/>
        </authorList>
    </citation>
    <scope>NUCLEOTIDE SEQUENCE [LARGE SCALE GENOMIC DNA]</scope>
    <source>
        <strain evidence="7">DSM 26884</strain>
    </source>
</reference>
<organism evidence="6 7">
    <name type="scientific">Bacteroides stercorirosoris</name>
    <dbReference type="NCBI Taxonomy" id="871324"/>
    <lineage>
        <taxon>Bacteria</taxon>
        <taxon>Pseudomonadati</taxon>
        <taxon>Bacteroidota</taxon>
        <taxon>Bacteroidia</taxon>
        <taxon>Bacteroidales</taxon>
        <taxon>Bacteroidaceae</taxon>
        <taxon>Bacteroides</taxon>
    </lineage>
</organism>
<dbReference type="GeneID" id="92713698"/>
<comment type="subcellular location">
    <subcellularLocation>
        <location evidence="1">Cell outer membrane</location>
    </subcellularLocation>
</comment>
<dbReference type="EMBL" id="FQZN01000025">
    <property type="protein sequence ID" value="SHJ38949.1"/>
    <property type="molecule type" value="Genomic_DNA"/>
</dbReference>
<feature type="chain" id="PRO_5009918550" evidence="4">
    <location>
        <begin position="22"/>
        <end position="646"/>
    </location>
</feature>
<keyword evidence="2" id="KW-0472">Membrane</keyword>
<keyword evidence="7" id="KW-1185">Reference proteome</keyword>
<dbReference type="RefSeq" id="WP_025835082.1">
    <property type="nucleotide sequence ID" value="NZ_FQZN01000025.1"/>
</dbReference>
<dbReference type="Gene3D" id="2.170.130.10">
    <property type="entry name" value="TonB-dependent receptor, plug domain"/>
    <property type="match status" value="1"/>
</dbReference>
<keyword evidence="6" id="KW-0675">Receptor</keyword>
<evidence type="ECO:0000313" key="6">
    <source>
        <dbReference type="EMBL" id="SHJ38949.1"/>
    </source>
</evidence>
<evidence type="ECO:0000256" key="3">
    <source>
        <dbReference type="ARBA" id="ARBA00023237"/>
    </source>
</evidence>
<dbReference type="eggNOG" id="COG4206">
    <property type="taxonomic scope" value="Bacteria"/>
</dbReference>